<dbReference type="Gramene" id="KZN11495">
    <property type="protein sequence ID" value="KZN11495"/>
    <property type="gene ID" value="DCAR_004151"/>
</dbReference>
<feature type="domain" description="HTH myb-type" evidence="6">
    <location>
        <begin position="62"/>
        <end position="116"/>
    </location>
</feature>
<dbReference type="InterPro" id="IPR009057">
    <property type="entry name" value="Homeodomain-like_sf"/>
</dbReference>
<accession>A0A166IU81</accession>
<name>A0A166IU81_DAUCS</name>
<reference evidence="8" key="2">
    <citation type="submission" date="2022-03" db="EMBL/GenBank/DDBJ databases">
        <title>Draft title - Genomic analysis of global carrot germplasm unveils the trajectory of domestication and the origin of high carotenoid orange carrot.</title>
        <authorList>
            <person name="Iorizzo M."/>
            <person name="Ellison S."/>
            <person name="Senalik D."/>
            <person name="Macko-Podgorni A."/>
            <person name="Grzebelus D."/>
            <person name="Bostan H."/>
            <person name="Rolling W."/>
            <person name="Curaba J."/>
            <person name="Simon P."/>
        </authorList>
    </citation>
    <scope>NUCLEOTIDE SEQUENCE</scope>
    <source>
        <tissue evidence="8">Leaf</tissue>
    </source>
</reference>
<dbReference type="KEGG" id="dcr:108195651"/>
<dbReference type="OrthoDB" id="2143914at2759"/>
<evidence type="ECO:0000313" key="7">
    <source>
        <dbReference type="EMBL" id="KZN11495.1"/>
    </source>
</evidence>
<keyword evidence="4" id="KW-0539">Nucleus</keyword>
<evidence type="ECO:0000259" key="5">
    <source>
        <dbReference type="PROSITE" id="PS50090"/>
    </source>
</evidence>
<feature type="domain" description="HTH myb-type" evidence="6">
    <location>
        <begin position="9"/>
        <end position="61"/>
    </location>
</feature>
<dbReference type="EMBL" id="LNRQ01000001">
    <property type="protein sequence ID" value="KZN11495.1"/>
    <property type="molecule type" value="Genomic_DNA"/>
</dbReference>
<reference evidence="7" key="1">
    <citation type="journal article" date="2016" name="Nat. Genet.">
        <title>A high-quality carrot genome assembly provides new insights into carotenoid accumulation and asterid genome evolution.</title>
        <authorList>
            <person name="Iorizzo M."/>
            <person name="Ellison S."/>
            <person name="Senalik D."/>
            <person name="Zeng P."/>
            <person name="Satapoomin P."/>
            <person name="Huang J."/>
            <person name="Bowman M."/>
            <person name="Iovene M."/>
            <person name="Sanseverino W."/>
            <person name="Cavagnaro P."/>
            <person name="Yildiz M."/>
            <person name="Macko-Podgorni A."/>
            <person name="Moranska E."/>
            <person name="Grzebelus E."/>
            <person name="Grzebelus D."/>
            <person name="Ashrafi H."/>
            <person name="Zheng Z."/>
            <person name="Cheng S."/>
            <person name="Spooner D."/>
            <person name="Van Deynze A."/>
            <person name="Simon P."/>
        </authorList>
    </citation>
    <scope>NUCLEOTIDE SEQUENCE [LARGE SCALE GENOMIC DNA]</scope>
    <source>
        <tissue evidence="7">Leaf</tissue>
    </source>
</reference>
<keyword evidence="3" id="KW-0238">DNA-binding</keyword>
<evidence type="ECO:0000256" key="1">
    <source>
        <dbReference type="ARBA" id="ARBA00004123"/>
    </source>
</evidence>
<dbReference type="Proteomes" id="UP000077755">
    <property type="component" value="Chromosome 1"/>
</dbReference>
<evidence type="ECO:0000256" key="4">
    <source>
        <dbReference type="ARBA" id="ARBA00023242"/>
    </source>
</evidence>
<dbReference type="Gene3D" id="1.10.10.60">
    <property type="entry name" value="Homeodomain-like"/>
    <property type="match status" value="2"/>
</dbReference>
<comment type="subcellular location">
    <subcellularLocation>
        <location evidence="1">Nucleus</location>
    </subcellularLocation>
</comment>
<feature type="domain" description="Myb-like" evidence="5">
    <location>
        <begin position="62"/>
        <end position="112"/>
    </location>
</feature>
<dbReference type="Pfam" id="PF00249">
    <property type="entry name" value="Myb_DNA-binding"/>
    <property type="match status" value="2"/>
</dbReference>
<proteinExistence type="predicted"/>
<dbReference type="GO" id="GO:0005634">
    <property type="term" value="C:nucleus"/>
    <property type="evidence" value="ECO:0007669"/>
    <property type="project" value="UniProtKB-SubCell"/>
</dbReference>
<dbReference type="PROSITE" id="PS50090">
    <property type="entry name" value="MYB_LIKE"/>
    <property type="match status" value="2"/>
</dbReference>
<sequence>MGRSPCCDKNGLKKGPWTTEEDQKLVDYINKNGYGNWRTLPKNAGLERCGKSCRLRWTNYLRPDIKRGRFSLEEEEAIIQLHSVLGNKWSTIAARLPGRTDNEIKNYWNTHIRKRLLRMGIDPVTHNPRLDLLDLSSMLTPSLYNSPQLNISRLLDVQSLVNPELLRLATSLFSSSHHRENQNFLLQNLLERNLNSTHNHVTNDQIFMPPLTQPAEVQNFQNCVPFSNDAQLTDPQFSSQLQDWQCNETANNNYVDLQNYDYYGSDQSFNVDHLKSENLNFLSNNSNNMISLTNLSTPVSSPRNINSTSTIGEDEREGYSISSMMKFQFPDNLDVTCFM</sequence>
<evidence type="ECO:0000259" key="6">
    <source>
        <dbReference type="PROSITE" id="PS51294"/>
    </source>
</evidence>
<dbReference type="CDD" id="cd00167">
    <property type="entry name" value="SANT"/>
    <property type="match status" value="2"/>
</dbReference>
<protein>
    <submittedName>
        <fullName evidence="7">Uncharacterized protein</fullName>
    </submittedName>
</protein>
<organism evidence="7">
    <name type="scientific">Daucus carota subsp. sativus</name>
    <name type="common">Carrot</name>
    <dbReference type="NCBI Taxonomy" id="79200"/>
    <lineage>
        <taxon>Eukaryota</taxon>
        <taxon>Viridiplantae</taxon>
        <taxon>Streptophyta</taxon>
        <taxon>Embryophyta</taxon>
        <taxon>Tracheophyta</taxon>
        <taxon>Spermatophyta</taxon>
        <taxon>Magnoliopsida</taxon>
        <taxon>eudicotyledons</taxon>
        <taxon>Gunneridae</taxon>
        <taxon>Pentapetalae</taxon>
        <taxon>asterids</taxon>
        <taxon>campanulids</taxon>
        <taxon>Apiales</taxon>
        <taxon>Apiaceae</taxon>
        <taxon>Apioideae</taxon>
        <taxon>Scandiceae</taxon>
        <taxon>Daucinae</taxon>
        <taxon>Daucus</taxon>
        <taxon>Daucus sect. Daucus</taxon>
    </lineage>
</organism>
<gene>
    <name evidence="7" type="ORF">DCAR_004151</name>
    <name evidence="8" type="ORF">DCAR_0104431</name>
</gene>
<dbReference type="PANTHER" id="PTHR47994:SF5">
    <property type="entry name" value="F14D16.11-RELATED"/>
    <property type="match status" value="1"/>
</dbReference>
<dbReference type="GO" id="GO:0003677">
    <property type="term" value="F:DNA binding"/>
    <property type="evidence" value="ECO:0007669"/>
    <property type="project" value="UniProtKB-KW"/>
</dbReference>
<evidence type="ECO:0000313" key="9">
    <source>
        <dbReference type="Proteomes" id="UP000077755"/>
    </source>
</evidence>
<dbReference type="PROSITE" id="PS51294">
    <property type="entry name" value="HTH_MYB"/>
    <property type="match status" value="2"/>
</dbReference>
<feature type="domain" description="Myb-like" evidence="5">
    <location>
        <begin position="9"/>
        <end position="61"/>
    </location>
</feature>
<keyword evidence="2" id="KW-0677">Repeat</keyword>
<evidence type="ECO:0000256" key="2">
    <source>
        <dbReference type="ARBA" id="ARBA00022737"/>
    </source>
</evidence>
<dbReference type="InterPro" id="IPR015495">
    <property type="entry name" value="Myb_TF_plants"/>
</dbReference>
<evidence type="ECO:0000313" key="8">
    <source>
        <dbReference type="EMBL" id="WOG85243.1"/>
    </source>
</evidence>
<dbReference type="OMA" id="MESYCNN"/>
<dbReference type="SMART" id="SM00717">
    <property type="entry name" value="SANT"/>
    <property type="match status" value="2"/>
</dbReference>
<dbReference type="EMBL" id="CP093343">
    <property type="protein sequence ID" value="WOG85243.1"/>
    <property type="molecule type" value="Genomic_DNA"/>
</dbReference>
<dbReference type="FunFam" id="1.10.10.60:FF:000001">
    <property type="entry name" value="MYB-related transcription factor"/>
    <property type="match status" value="1"/>
</dbReference>
<evidence type="ECO:0000256" key="3">
    <source>
        <dbReference type="ARBA" id="ARBA00023125"/>
    </source>
</evidence>
<dbReference type="InterPro" id="IPR001005">
    <property type="entry name" value="SANT/Myb"/>
</dbReference>
<keyword evidence="9" id="KW-1185">Reference proteome</keyword>
<dbReference type="AlphaFoldDB" id="A0A166IU81"/>
<dbReference type="FunFam" id="1.10.10.60:FF:000349">
    <property type="entry name" value="Transcription factor MYB39"/>
    <property type="match status" value="1"/>
</dbReference>
<dbReference type="PANTHER" id="PTHR47994">
    <property type="entry name" value="F14D16.11-RELATED"/>
    <property type="match status" value="1"/>
</dbReference>
<dbReference type="SUPFAM" id="SSF46689">
    <property type="entry name" value="Homeodomain-like"/>
    <property type="match status" value="1"/>
</dbReference>
<dbReference type="InterPro" id="IPR017930">
    <property type="entry name" value="Myb_dom"/>
</dbReference>